<dbReference type="InterPro" id="IPR039104">
    <property type="entry name" value="6PGL"/>
</dbReference>
<comment type="function">
    <text evidence="2 7">Hydrolysis of 6-phosphogluconolactone to 6-phosphogluconate.</text>
</comment>
<evidence type="ECO:0000256" key="6">
    <source>
        <dbReference type="ARBA" id="ARBA00020337"/>
    </source>
</evidence>
<dbReference type="PANTHER" id="PTHR11054:SF0">
    <property type="entry name" value="6-PHOSPHOGLUCONOLACTONASE"/>
    <property type="match status" value="1"/>
</dbReference>
<dbReference type="EC" id="3.1.1.31" evidence="5 7"/>
<comment type="pathway">
    <text evidence="3 7">Carbohydrate degradation; pentose phosphate pathway; D-ribulose 5-phosphate from D-glucose 6-phosphate (oxidative stage): step 2/3.</text>
</comment>
<dbReference type="Pfam" id="PF01182">
    <property type="entry name" value="Glucosamine_iso"/>
    <property type="match status" value="1"/>
</dbReference>
<keyword evidence="10" id="KW-1185">Reference proteome</keyword>
<protein>
    <recommendedName>
        <fullName evidence="6 7">6-phosphogluconolactonase</fullName>
        <shortName evidence="7">6PGL</shortName>
        <ecNumber evidence="5 7">3.1.1.31</ecNumber>
    </recommendedName>
</protein>
<evidence type="ECO:0000313" key="9">
    <source>
        <dbReference type="EMBL" id="GGY64628.1"/>
    </source>
</evidence>
<comment type="caution">
    <text evidence="9">The sequence shown here is derived from an EMBL/GenBank/DDBJ whole genome shotgun (WGS) entry which is preliminary data.</text>
</comment>
<dbReference type="RefSeq" id="WP_189573496.1">
    <property type="nucleotide sequence ID" value="NZ_BMXV01000002.1"/>
</dbReference>
<reference evidence="10" key="1">
    <citation type="journal article" date="2019" name="Int. J. Syst. Evol. Microbiol.">
        <title>The Global Catalogue of Microorganisms (GCM) 10K type strain sequencing project: providing services to taxonomists for standard genome sequencing and annotation.</title>
        <authorList>
            <consortium name="The Broad Institute Genomics Platform"/>
            <consortium name="The Broad Institute Genome Sequencing Center for Infectious Disease"/>
            <person name="Wu L."/>
            <person name="Ma J."/>
        </authorList>
    </citation>
    <scope>NUCLEOTIDE SEQUENCE [LARGE SCALE GENOMIC DNA]</scope>
    <source>
        <strain evidence="10">KCTC 22280</strain>
    </source>
</reference>
<comment type="catalytic activity">
    <reaction evidence="1 7">
        <text>6-phospho-D-glucono-1,5-lactone + H2O = 6-phospho-D-gluconate + H(+)</text>
        <dbReference type="Rhea" id="RHEA:12556"/>
        <dbReference type="ChEBI" id="CHEBI:15377"/>
        <dbReference type="ChEBI" id="CHEBI:15378"/>
        <dbReference type="ChEBI" id="CHEBI:57955"/>
        <dbReference type="ChEBI" id="CHEBI:58759"/>
        <dbReference type="EC" id="3.1.1.31"/>
    </reaction>
</comment>
<evidence type="ECO:0000259" key="8">
    <source>
        <dbReference type="Pfam" id="PF01182"/>
    </source>
</evidence>
<sequence>MKTPEQTLLPGVTLHASDDPVVLATELAEQVAARLRQSIGANGGALMVVSGGRTPVDFFQVLSGLALPWERVTILPSDERWVSADSDERNSRLIRQQLLQGAAASARLIELVEDTDRSPDQSAERASDRLCLLDWPADVVVLGMGEDGHTASLFPDAPELAPALSDNAAPVLVTTPPSQPTARLTLSARALSGAAMTVLLIQGEGKRAALEEAVSIPLAIGPMPVRYFFQQPLQVFWSP</sequence>
<evidence type="ECO:0000256" key="5">
    <source>
        <dbReference type="ARBA" id="ARBA00013198"/>
    </source>
</evidence>
<proteinExistence type="inferred from homology"/>
<organism evidence="9 10">
    <name type="scientific">Marinobacter zhanjiangensis</name>
    <dbReference type="NCBI Taxonomy" id="578215"/>
    <lineage>
        <taxon>Bacteria</taxon>
        <taxon>Pseudomonadati</taxon>
        <taxon>Pseudomonadota</taxon>
        <taxon>Gammaproteobacteria</taxon>
        <taxon>Pseudomonadales</taxon>
        <taxon>Marinobacteraceae</taxon>
        <taxon>Marinobacter</taxon>
    </lineage>
</organism>
<feature type="domain" description="Glucosamine/galactosamine-6-phosphate isomerase" evidence="8">
    <location>
        <begin position="19"/>
        <end position="237"/>
    </location>
</feature>
<evidence type="ECO:0000313" key="10">
    <source>
        <dbReference type="Proteomes" id="UP000601597"/>
    </source>
</evidence>
<gene>
    <name evidence="7 9" type="primary">pgl</name>
    <name evidence="9" type="ORF">GCM10007071_09130</name>
</gene>
<accession>A0ABQ3AR44</accession>
<evidence type="ECO:0000256" key="3">
    <source>
        <dbReference type="ARBA" id="ARBA00004961"/>
    </source>
</evidence>
<dbReference type="EMBL" id="BMXV01000002">
    <property type="protein sequence ID" value="GGY64628.1"/>
    <property type="molecule type" value="Genomic_DNA"/>
</dbReference>
<dbReference type="InterPro" id="IPR005900">
    <property type="entry name" value="6-phosphogluconolactonase_DevB"/>
</dbReference>
<evidence type="ECO:0000256" key="2">
    <source>
        <dbReference type="ARBA" id="ARBA00002681"/>
    </source>
</evidence>
<dbReference type="InterPro" id="IPR037171">
    <property type="entry name" value="NagB/RpiA_transferase-like"/>
</dbReference>
<evidence type="ECO:0000256" key="4">
    <source>
        <dbReference type="ARBA" id="ARBA00010662"/>
    </source>
</evidence>
<dbReference type="InterPro" id="IPR006148">
    <property type="entry name" value="Glc/Gal-6P_isomerase"/>
</dbReference>
<evidence type="ECO:0000256" key="1">
    <source>
        <dbReference type="ARBA" id="ARBA00000832"/>
    </source>
</evidence>
<dbReference type="PANTHER" id="PTHR11054">
    <property type="entry name" value="6-PHOSPHOGLUCONOLACTONASE"/>
    <property type="match status" value="1"/>
</dbReference>
<dbReference type="Proteomes" id="UP000601597">
    <property type="component" value="Unassembled WGS sequence"/>
</dbReference>
<dbReference type="Gene3D" id="3.40.50.1360">
    <property type="match status" value="1"/>
</dbReference>
<comment type="similarity">
    <text evidence="4 7">Belongs to the glucosamine/galactosamine-6-phosphate isomerase family. 6-phosphogluconolactonase subfamily.</text>
</comment>
<keyword evidence="7" id="KW-0378">Hydrolase</keyword>
<dbReference type="CDD" id="cd01400">
    <property type="entry name" value="6PGL"/>
    <property type="match status" value="1"/>
</dbReference>
<name>A0ABQ3AR44_9GAMM</name>
<dbReference type="NCBIfam" id="TIGR01198">
    <property type="entry name" value="pgl"/>
    <property type="match status" value="1"/>
</dbReference>
<dbReference type="SUPFAM" id="SSF100950">
    <property type="entry name" value="NagB/RpiA/CoA transferase-like"/>
    <property type="match status" value="1"/>
</dbReference>
<evidence type="ECO:0000256" key="7">
    <source>
        <dbReference type="RuleBase" id="RU365095"/>
    </source>
</evidence>